<protein>
    <recommendedName>
        <fullName evidence="2">HAD family hydrolase</fullName>
    </recommendedName>
</protein>
<dbReference type="InterPro" id="IPR036412">
    <property type="entry name" value="HAD-like_sf"/>
</dbReference>
<accession>A0A381ZF94</accession>
<name>A0A381ZF94_9ZZZZ</name>
<dbReference type="InterPro" id="IPR023214">
    <property type="entry name" value="HAD_sf"/>
</dbReference>
<dbReference type="SUPFAM" id="SSF56784">
    <property type="entry name" value="HAD-like"/>
    <property type="match status" value="1"/>
</dbReference>
<proteinExistence type="predicted"/>
<organism evidence="1">
    <name type="scientific">marine metagenome</name>
    <dbReference type="NCBI Taxonomy" id="408172"/>
    <lineage>
        <taxon>unclassified sequences</taxon>
        <taxon>metagenomes</taxon>
        <taxon>ecological metagenomes</taxon>
    </lineage>
</organism>
<sequence>MNIFFDTDYTILGVDGSLRPHVRELFQYLTLRGHKIYIWSGNGIRTKDIEKHRLSNFVTEYFEKPVHDYWANTSRLPTEDHPDVVIDDNLEIVAILGGIWVNQYYFPNKADIEMKAVKEIIRDIELSGTSENPRFRQLKF</sequence>
<dbReference type="AlphaFoldDB" id="A0A381ZF94"/>
<dbReference type="EMBL" id="UINC01021102">
    <property type="protein sequence ID" value="SVA87946.1"/>
    <property type="molecule type" value="Genomic_DNA"/>
</dbReference>
<gene>
    <name evidence="1" type="ORF">METZ01_LOCUS140800</name>
</gene>
<reference evidence="1" key="1">
    <citation type="submission" date="2018-05" db="EMBL/GenBank/DDBJ databases">
        <authorList>
            <person name="Lanie J.A."/>
            <person name="Ng W.-L."/>
            <person name="Kazmierczak K.M."/>
            <person name="Andrzejewski T.M."/>
            <person name="Davidsen T.M."/>
            <person name="Wayne K.J."/>
            <person name="Tettelin H."/>
            <person name="Glass J.I."/>
            <person name="Rusch D."/>
            <person name="Podicherti R."/>
            <person name="Tsui H.-C.T."/>
            <person name="Winkler M.E."/>
        </authorList>
    </citation>
    <scope>NUCLEOTIDE SEQUENCE</scope>
</reference>
<evidence type="ECO:0000313" key="1">
    <source>
        <dbReference type="EMBL" id="SVA87946.1"/>
    </source>
</evidence>
<dbReference type="Gene3D" id="3.40.50.1000">
    <property type="entry name" value="HAD superfamily/HAD-like"/>
    <property type="match status" value="1"/>
</dbReference>
<evidence type="ECO:0008006" key="2">
    <source>
        <dbReference type="Google" id="ProtNLM"/>
    </source>
</evidence>